<dbReference type="PROSITE" id="PS51217">
    <property type="entry name" value="UVRD_HELICASE_CTER"/>
    <property type="match status" value="1"/>
</dbReference>
<reference evidence="14 15" key="1">
    <citation type="submission" date="2019-08" db="EMBL/GenBank/DDBJ databases">
        <title>In-depth cultivation of the pig gut microbiome towards novel bacterial diversity and tailored functional studies.</title>
        <authorList>
            <person name="Wylensek D."/>
            <person name="Hitch T.C.A."/>
            <person name="Clavel T."/>
        </authorList>
    </citation>
    <scope>NUCLEOTIDE SEQUENCE [LARGE SCALE GENOMIC DNA]</scope>
    <source>
        <strain evidence="14 15">WCA-389-WT-23D1</strain>
    </source>
</reference>
<proteinExistence type="inferred from homology"/>
<evidence type="ECO:0000256" key="8">
    <source>
        <dbReference type="ARBA" id="ARBA00034617"/>
    </source>
</evidence>
<sequence>MENNNATEKTQRTLTSRELQGYNRCNMRRERNLSLKDAKGVENVYEKSVLIKEMIRKRLFKVATDEEIEATLEMKFMEMNYPSAETAKLHAADAYRQIMRYVHCEDRVPEVAPIKTVRPFDLFNVKVKPDYIFTGVKEFPYTKVVGKKKSTYTIPKKYIEVVKIKCSKPNVSLTSKAKDAGMMQSLELYAMLQYARSLVGPDEKDINICASYYYLRKNSDNSATKTFDTDFFENKGAGNIVTLWEEYKANGKTELDLLFQPQFEEFVNGEQVTGGGCVGCDFYEICHYTKPPTKLEAEEHGATRSVKDVKLTPTQQAVVDFRDGIACVNAGAGAGKTTSIALRTANIIAETKRPDKICMLTFTNTGAAEMSERIQQYADDLGCDADISKLTSTTFNAFGYQIVKENYEELGFSEVPKLIDEIERSAIIAELLRDTIIPGLDYRNFYVNMRTCRGALSVTRKAFEIIKKEQLVGCDPSILYRLMPTGFCTYMHRFNTAPELMDLYDKYDEILKKENLIEYADQELLVFELLKKHPDYFEKYGYEHIIVDEFQDTNELQFELLKRLIDTPSFKSFMVVGDDSQSIFAFRGSSPEYIIHFFEKLGTQGQKFDMMENHRSTPQIIEFANQINGLNKNRVEKDLVAVKDDGPDVSVRVFWKRGEDEKFAVEAIQQKHENGTAYEDIAYITYTRTELLKIGTMLTEAGIPWIMLNPEPMLENSRVIAALSLVKFISDPDATRNAMVYLNAKLDGELLQERTDEEILIGITELDADVNALLEAADEAQIPMFKALLDAIDNGDEVYQKFVEMVMQKENLEKMLEFCSLFEVYGTDQVCKREQSYPGVVLTTAHSSKGKEWPVVINNLAKYHIQELGCRFNSPDFEERRRLLFVSATRAEQKLYIIGQAVAYGSKANDTRALNQFLIESCNVTDTPFPTEPVPEKKTKGKTVA</sequence>
<dbReference type="EMBL" id="VUMD01000017">
    <property type="protein sequence ID" value="MSS38047.1"/>
    <property type="molecule type" value="Genomic_DNA"/>
</dbReference>
<dbReference type="GO" id="GO:0003677">
    <property type="term" value="F:DNA binding"/>
    <property type="evidence" value="ECO:0007669"/>
    <property type="project" value="UniProtKB-KW"/>
</dbReference>
<dbReference type="InterPro" id="IPR014017">
    <property type="entry name" value="DNA_helicase_UvrD-like_C"/>
</dbReference>
<comment type="caution">
    <text evidence="14">The sequence shown here is derived from an EMBL/GenBank/DDBJ whole genome shotgun (WGS) entry which is preliminary data.</text>
</comment>
<organism evidence="14 15">
    <name type="scientific">Clostridium porci</name>
    <dbReference type="NCBI Taxonomy" id="2605778"/>
    <lineage>
        <taxon>Bacteria</taxon>
        <taxon>Bacillati</taxon>
        <taxon>Bacillota</taxon>
        <taxon>Clostridia</taxon>
        <taxon>Eubacteriales</taxon>
        <taxon>Clostridiaceae</taxon>
        <taxon>Clostridium</taxon>
    </lineage>
</organism>
<evidence type="ECO:0000256" key="2">
    <source>
        <dbReference type="ARBA" id="ARBA00022741"/>
    </source>
</evidence>
<dbReference type="EC" id="5.6.2.4" evidence="9"/>
<evidence type="ECO:0000256" key="4">
    <source>
        <dbReference type="ARBA" id="ARBA00022806"/>
    </source>
</evidence>
<keyword evidence="6" id="KW-0238">DNA-binding</keyword>
<dbReference type="Gene3D" id="1.10.486.10">
    <property type="entry name" value="PCRA, domain 4"/>
    <property type="match status" value="2"/>
</dbReference>
<evidence type="ECO:0000256" key="9">
    <source>
        <dbReference type="ARBA" id="ARBA00034808"/>
    </source>
</evidence>
<dbReference type="RefSeq" id="WP_154473492.1">
    <property type="nucleotide sequence ID" value="NZ_VUMD01000017.1"/>
</dbReference>
<dbReference type="SUPFAM" id="SSF52540">
    <property type="entry name" value="P-loop containing nucleoside triphosphate hydrolases"/>
    <property type="match status" value="1"/>
</dbReference>
<dbReference type="PANTHER" id="PTHR11070">
    <property type="entry name" value="UVRD / RECB / PCRA DNA HELICASE FAMILY MEMBER"/>
    <property type="match status" value="1"/>
</dbReference>
<dbReference type="Proteomes" id="UP000429958">
    <property type="component" value="Unassembled WGS sequence"/>
</dbReference>
<feature type="domain" description="UvrD-like helicase ATP-binding" evidence="12">
    <location>
        <begin position="309"/>
        <end position="617"/>
    </location>
</feature>
<keyword evidence="2 11" id="KW-0547">Nucleotide-binding</keyword>
<dbReference type="PROSITE" id="PS51198">
    <property type="entry name" value="UVRD_HELICASE_ATP_BIND"/>
    <property type="match status" value="1"/>
</dbReference>
<dbReference type="GO" id="GO:0005524">
    <property type="term" value="F:ATP binding"/>
    <property type="evidence" value="ECO:0007669"/>
    <property type="project" value="UniProtKB-UniRule"/>
</dbReference>
<evidence type="ECO:0000259" key="13">
    <source>
        <dbReference type="PROSITE" id="PS51217"/>
    </source>
</evidence>
<evidence type="ECO:0000256" key="11">
    <source>
        <dbReference type="PROSITE-ProRule" id="PRU00560"/>
    </source>
</evidence>
<evidence type="ECO:0000259" key="12">
    <source>
        <dbReference type="PROSITE" id="PS51198"/>
    </source>
</evidence>
<protein>
    <recommendedName>
        <fullName evidence="9">DNA 3'-5' helicase</fullName>
        <ecNumber evidence="9">5.6.2.4</ecNumber>
    </recommendedName>
</protein>
<dbReference type="CDD" id="cd17932">
    <property type="entry name" value="DEXQc_UvrD"/>
    <property type="match status" value="1"/>
</dbReference>
<comment type="catalytic activity">
    <reaction evidence="10">
        <text>ATP + H2O = ADP + phosphate + H(+)</text>
        <dbReference type="Rhea" id="RHEA:13065"/>
        <dbReference type="ChEBI" id="CHEBI:15377"/>
        <dbReference type="ChEBI" id="CHEBI:15378"/>
        <dbReference type="ChEBI" id="CHEBI:30616"/>
        <dbReference type="ChEBI" id="CHEBI:43474"/>
        <dbReference type="ChEBI" id="CHEBI:456216"/>
        <dbReference type="EC" id="5.6.2.4"/>
    </reaction>
</comment>
<comment type="catalytic activity">
    <reaction evidence="8">
        <text>Couples ATP hydrolysis with the unwinding of duplex DNA by translocating in the 3'-5' direction.</text>
        <dbReference type="EC" id="5.6.2.4"/>
    </reaction>
</comment>
<evidence type="ECO:0000256" key="1">
    <source>
        <dbReference type="ARBA" id="ARBA00009922"/>
    </source>
</evidence>
<dbReference type="Pfam" id="PF00580">
    <property type="entry name" value="UvrD-helicase"/>
    <property type="match status" value="1"/>
</dbReference>
<dbReference type="GO" id="GO:0043138">
    <property type="term" value="F:3'-5' DNA helicase activity"/>
    <property type="evidence" value="ECO:0007669"/>
    <property type="project" value="UniProtKB-EC"/>
</dbReference>
<dbReference type="Gene3D" id="3.40.50.300">
    <property type="entry name" value="P-loop containing nucleotide triphosphate hydrolases"/>
    <property type="match status" value="3"/>
</dbReference>
<dbReference type="PANTHER" id="PTHR11070:SF2">
    <property type="entry name" value="ATP-DEPENDENT DNA HELICASE SRS2"/>
    <property type="match status" value="1"/>
</dbReference>
<keyword evidence="15" id="KW-1185">Reference proteome</keyword>
<gene>
    <name evidence="14" type="ORF">FYJ39_16150</name>
</gene>
<dbReference type="Gene3D" id="1.10.10.160">
    <property type="match status" value="1"/>
</dbReference>
<feature type="binding site" evidence="11">
    <location>
        <begin position="330"/>
        <end position="337"/>
    </location>
    <ligand>
        <name>ATP</name>
        <dbReference type="ChEBI" id="CHEBI:30616"/>
    </ligand>
</feature>
<dbReference type="InterPro" id="IPR027417">
    <property type="entry name" value="P-loop_NTPase"/>
</dbReference>
<dbReference type="GO" id="GO:0016787">
    <property type="term" value="F:hydrolase activity"/>
    <property type="evidence" value="ECO:0007669"/>
    <property type="project" value="UniProtKB-UniRule"/>
</dbReference>
<keyword evidence="7" id="KW-0413">Isomerase</keyword>
<dbReference type="InterPro" id="IPR013986">
    <property type="entry name" value="DExx_box_DNA_helicase_dom_sf"/>
</dbReference>
<keyword evidence="3 11" id="KW-0378">Hydrolase</keyword>
<dbReference type="GO" id="GO:0000725">
    <property type="term" value="P:recombinational repair"/>
    <property type="evidence" value="ECO:0007669"/>
    <property type="project" value="TreeGrafter"/>
</dbReference>
<evidence type="ECO:0000256" key="10">
    <source>
        <dbReference type="ARBA" id="ARBA00048988"/>
    </source>
</evidence>
<dbReference type="InterPro" id="IPR000212">
    <property type="entry name" value="DNA_helicase_UvrD/REP"/>
</dbReference>
<evidence type="ECO:0000256" key="3">
    <source>
        <dbReference type="ARBA" id="ARBA00022801"/>
    </source>
</evidence>
<comment type="similarity">
    <text evidence="1">Belongs to the helicase family. UvrD subfamily.</text>
</comment>
<name>A0A7X2TDK9_9CLOT</name>
<keyword evidence="5 11" id="KW-0067">ATP-binding</keyword>
<evidence type="ECO:0000313" key="15">
    <source>
        <dbReference type="Proteomes" id="UP000429958"/>
    </source>
</evidence>
<dbReference type="AlphaFoldDB" id="A0A7X2TDK9"/>
<dbReference type="InterPro" id="IPR014016">
    <property type="entry name" value="UvrD-like_ATP-bd"/>
</dbReference>
<evidence type="ECO:0000256" key="5">
    <source>
        <dbReference type="ARBA" id="ARBA00022840"/>
    </source>
</evidence>
<accession>A0A7X2TDK9</accession>
<evidence type="ECO:0000313" key="14">
    <source>
        <dbReference type="EMBL" id="MSS38047.1"/>
    </source>
</evidence>
<evidence type="ECO:0000256" key="7">
    <source>
        <dbReference type="ARBA" id="ARBA00023235"/>
    </source>
</evidence>
<evidence type="ECO:0000256" key="6">
    <source>
        <dbReference type="ARBA" id="ARBA00023125"/>
    </source>
</evidence>
<feature type="domain" description="UvrD-like helicase C-terminal" evidence="13">
    <location>
        <begin position="618"/>
        <end position="850"/>
    </location>
</feature>
<dbReference type="Pfam" id="PF13361">
    <property type="entry name" value="UvrD_C"/>
    <property type="match status" value="2"/>
</dbReference>
<keyword evidence="4 11" id="KW-0347">Helicase</keyword>